<evidence type="ECO:0000256" key="2">
    <source>
        <dbReference type="ARBA" id="ARBA00022840"/>
    </source>
</evidence>
<evidence type="ECO:0000313" key="7">
    <source>
        <dbReference type="Proteomes" id="UP000094224"/>
    </source>
</evidence>
<dbReference type="SUPFAM" id="SSF52540">
    <property type="entry name" value="P-loop containing nucleoside triphosphate hydrolases"/>
    <property type="match status" value="1"/>
</dbReference>
<evidence type="ECO:0000256" key="4">
    <source>
        <dbReference type="SAM" id="MobiDB-lite"/>
    </source>
</evidence>
<dbReference type="Proteomes" id="UP000094224">
    <property type="component" value="Unassembled WGS sequence"/>
</dbReference>
<sequence>MAGFTSILDPGTGGTRSSSPPPDLFTDLHLDQILAAVTAGYGDSDIASTFCAPLHGLRAVQYRQQVFTDLEDGQTRSAIQKFVDGMRAMRGRLNVARNAWHRLQRQGWLIAAIESYCRTVELLRDELADTPMRSSGLRNFAEHLTGYVDSEVFTTLVAETQTMREQLHTVRYLVHIEGLQVHVEKFDEQTDYSSAIAETFERFATEVSKDYRVALPEFNDMNHIEEQILECVAKLHPEAFSALDHFSRRHEHFIEPTIARFEHEIHFYLSYLAFIGRFRAVGLRFCYPELTDDPGVMDVADAFDVALAINAVQEDDRLVTNDFYLSGSERIFVVTGPNQGGKTTLARTIGQNAYLASLGCPVPASNARLTLPDQIFTHFERQEDLSTLHGKLDDELVRIHDILSRATDASIIVMNESFSSTTVNDALLIGREVLERIIALRCIAVYVSFLDELSALDPVCVSMVGDVAQDDPTQRTFKFTRRPADGLAYAAALADKYGLSYDALGRRISQ</sequence>
<accession>A0A1E3SSM7</accession>
<feature type="domain" description="DNA mismatch repair proteins mutS family" evidence="5">
    <location>
        <begin position="329"/>
        <end position="510"/>
    </location>
</feature>
<dbReference type="Pfam" id="PF00488">
    <property type="entry name" value="MutS_V"/>
    <property type="match status" value="1"/>
</dbReference>
<evidence type="ECO:0000256" key="1">
    <source>
        <dbReference type="ARBA" id="ARBA00022741"/>
    </source>
</evidence>
<protein>
    <submittedName>
        <fullName evidence="6">DNA mismatch repair protein MutS</fullName>
    </submittedName>
</protein>
<dbReference type="GO" id="GO:0140664">
    <property type="term" value="F:ATP-dependent DNA damage sensor activity"/>
    <property type="evidence" value="ECO:0007669"/>
    <property type="project" value="InterPro"/>
</dbReference>
<dbReference type="GO" id="GO:0005829">
    <property type="term" value="C:cytosol"/>
    <property type="evidence" value="ECO:0007669"/>
    <property type="project" value="TreeGrafter"/>
</dbReference>
<name>A0A1E3SSM7_9MYCO</name>
<dbReference type="SMART" id="SM00534">
    <property type="entry name" value="MUTSac"/>
    <property type="match status" value="1"/>
</dbReference>
<keyword evidence="7" id="KW-1185">Reference proteome</keyword>
<dbReference type="RefSeq" id="WP_069401098.1">
    <property type="nucleotide sequence ID" value="NZ_MIHC01000025.1"/>
</dbReference>
<dbReference type="PANTHER" id="PTHR11361:SF34">
    <property type="entry name" value="DNA MISMATCH REPAIR PROTEIN MSH1, MITOCHONDRIAL"/>
    <property type="match status" value="1"/>
</dbReference>
<dbReference type="InterPro" id="IPR045076">
    <property type="entry name" value="MutS"/>
</dbReference>
<keyword evidence="2" id="KW-0067">ATP-binding</keyword>
<dbReference type="GO" id="GO:0005524">
    <property type="term" value="F:ATP binding"/>
    <property type="evidence" value="ECO:0007669"/>
    <property type="project" value="UniProtKB-KW"/>
</dbReference>
<organism evidence="6 7">
    <name type="scientific">Mycobacterium sherrisii</name>
    <dbReference type="NCBI Taxonomy" id="243061"/>
    <lineage>
        <taxon>Bacteria</taxon>
        <taxon>Bacillati</taxon>
        <taxon>Actinomycetota</taxon>
        <taxon>Actinomycetes</taxon>
        <taxon>Mycobacteriales</taxon>
        <taxon>Mycobacteriaceae</taxon>
        <taxon>Mycobacterium</taxon>
        <taxon>Mycobacterium simiae complex</taxon>
    </lineage>
</organism>
<keyword evidence="3" id="KW-0238">DNA-binding</keyword>
<dbReference type="InterPro" id="IPR027417">
    <property type="entry name" value="P-loop_NTPase"/>
</dbReference>
<dbReference type="GO" id="GO:0006298">
    <property type="term" value="P:mismatch repair"/>
    <property type="evidence" value="ECO:0007669"/>
    <property type="project" value="InterPro"/>
</dbReference>
<dbReference type="PANTHER" id="PTHR11361">
    <property type="entry name" value="DNA MISMATCH REPAIR PROTEIN MUTS FAMILY MEMBER"/>
    <property type="match status" value="1"/>
</dbReference>
<dbReference type="GO" id="GO:0030983">
    <property type="term" value="F:mismatched DNA binding"/>
    <property type="evidence" value="ECO:0007669"/>
    <property type="project" value="InterPro"/>
</dbReference>
<evidence type="ECO:0000259" key="5">
    <source>
        <dbReference type="SMART" id="SM00534"/>
    </source>
</evidence>
<dbReference type="Gene3D" id="3.40.50.300">
    <property type="entry name" value="P-loop containing nucleotide triphosphate hydrolases"/>
    <property type="match status" value="1"/>
</dbReference>
<evidence type="ECO:0000256" key="3">
    <source>
        <dbReference type="ARBA" id="ARBA00023125"/>
    </source>
</evidence>
<comment type="caution">
    <text evidence="6">The sequence shown here is derived from an EMBL/GenBank/DDBJ whole genome shotgun (WGS) entry which is preliminary data.</text>
</comment>
<dbReference type="EMBL" id="MIHC01000025">
    <property type="protein sequence ID" value="ODR05099.1"/>
    <property type="molecule type" value="Genomic_DNA"/>
</dbReference>
<dbReference type="InterPro" id="IPR000432">
    <property type="entry name" value="DNA_mismatch_repair_MutS_C"/>
</dbReference>
<feature type="region of interest" description="Disordered" evidence="4">
    <location>
        <begin position="1"/>
        <end position="22"/>
    </location>
</feature>
<dbReference type="AlphaFoldDB" id="A0A1E3SSM7"/>
<reference evidence="7" key="1">
    <citation type="submission" date="2016-09" db="EMBL/GenBank/DDBJ databases">
        <authorList>
            <person name="Greninger A.L."/>
            <person name="Jerome K.R."/>
            <person name="Mcnair B."/>
            <person name="Wallis C."/>
            <person name="Fang F."/>
        </authorList>
    </citation>
    <scope>NUCLEOTIDE SEQUENCE [LARGE SCALE GENOMIC DNA]</scope>
    <source>
        <strain evidence="7">BC1_M4</strain>
    </source>
</reference>
<evidence type="ECO:0000313" key="6">
    <source>
        <dbReference type="EMBL" id="ODR05099.1"/>
    </source>
</evidence>
<gene>
    <name evidence="6" type="ORF">BHQ21_15130</name>
</gene>
<keyword evidence="1" id="KW-0547">Nucleotide-binding</keyword>
<proteinExistence type="predicted"/>